<sequence>MSTLPSYQSLPPQITSTMISNTPPPTSQKGGITTTTNKEITTKVIMEQFAKRCKTQLERRNYIWLDTVKILTAGVIEMENDIAELERARSSERGATKPWTVHYK</sequence>
<gene>
    <name evidence="3" type="ORF">DEBURN_LOCUS3506</name>
</gene>
<evidence type="ECO:0000256" key="1">
    <source>
        <dbReference type="SAM" id="Coils"/>
    </source>
</evidence>
<feature type="compositionally biased region" description="Polar residues" evidence="2">
    <location>
        <begin position="1"/>
        <end position="21"/>
    </location>
</feature>
<keyword evidence="4" id="KW-1185">Reference proteome</keyword>
<comment type="caution">
    <text evidence="3">The sequence shown here is derived from an EMBL/GenBank/DDBJ whole genome shotgun (WGS) entry which is preliminary data.</text>
</comment>
<evidence type="ECO:0000313" key="3">
    <source>
        <dbReference type="EMBL" id="CAG8478109.1"/>
    </source>
</evidence>
<feature type="region of interest" description="Disordered" evidence="2">
    <location>
        <begin position="1"/>
        <end position="35"/>
    </location>
</feature>
<evidence type="ECO:0000256" key="2">
    <source>
        <dbReference type="SAM" id="MobiDB-lite"/>
    </source>
</evidence>
<accession>A0A9N8W8P4</accession>
<feature type="coiled-coil region" evidence="1">
    <location>
        <begin position="68"/>
        <end position="95"/>
    </location>
</feature>
<proteinExistence type="predicted"/>
<name>A0A9N8W8P4_9GLOM</name>
<dbReference type="AlphaFoldDB" id="A0A9N8W8P4"/>
<reference evidence="3" key="1">
    <citation type="submission" date="2021-06" db="EMBL/GenBank/DDBJ databases">
        <authorList>
            <person name="Kallberg Y."/>
            <person name="Tangrot J."/>
            <person name="Rosling A."/>
        </authorList>
    </citation>
    <scope>NUCLEOTIDE SEQUENCE</scope>
    <source>
        <strain evidence="3">AZ414A</strain>
    </source>
</reference>
<organism evidence="3 4">
    <name type="scientific">Diversispora eburnea</name>
    <dbReference type="NCBI Taxonomy" id="1213867"/>
    <lineage>
        <taxon>Eukaryota</taxon>
        <taxon>Fungi</taxon>
        <taxon>Fungi incertae sedis</taxon>
        <taxon>Mucoromycota</taxon>
        <taxon>Glomeromycotina</taxon>
        <taxon>Glomeromycetes</taxon>
        <taxon>Diversisporales</taxon>
        <taxon>Diversisporaceae</taxon>
        <taxon>Diversispora</taxon>
    </lineage>
</organism>
<keyword evidence="1" id="KW-0175">Coiled coil</keyword>
<protein>
    <submittedName>
        <fullName evidence="3">10790_t:CDS:1</fullName>
    </submittedName>
</protein>
<dbReference type="Proteomes" id="UP000789706">
    <property type="component" value="Unassembled WGS sequence"/>
</dbReference>
<evidence type="ECO:0000313" key="4">
    <source>
        <dbReference type="Proteomes" id="UP000789706"/>
    </source>
</evidence>
<dbReference type="EMBL" id="CAJVPK010000225">
    <property type="protein sequence ID" value="CAG8478109.1"/>
    <property type="molecule type" value="Genomic_DNA"/>
</dbReference>